<accession>D3LSS1</accession>
<evidence type="ECO:0000256" key="2">
    <source>
        <dbReference type="ARBA" id="ARBA00012980"/>
    </source>
</evidence>
<dbReference type="RefSeq" id="WP_007391557.1">
    <property type="nucleotide sequence ID" value="NZ_ADGP01000005.1"/>
</dbReference>
<name>D3LSS1_9FIRM</name>
<keyword evidence="4 10" id="KW-0808">Transferase</keyword>
<dbReference type="Proteomes" id="UP000004018">
    <property type="component" value="Unassembled WGS sequence"/>
</dbReference>
<dbReference type="Gene3D" id="3.40.50.300">
    <property type="entry name" value="P-loop containing nucleotide triphosphate hydrolases"/>
    <property type="match status" value="1"/>
</dbReference>
<comment type="catalytic activity">
    <reaction evidence="9 10">
        <text>dTMP + ATP = dTDP + ADP</text>
        <dbReference type="Rhea" id="RHEA:13517"/>
        <dbReference type="ChEBI" id="CHEBI:30616"/>
        <dbReference type="ChEBI" id="CHEBI:58369"/>
        <dbReference type="ChEBI" id="CHEBI:63528"/>
        <dbReference type="ChEBI" id="CHEBI:456216"/>
        <dbReference type="EC" id="2.7.4.9"/>
    </reaction>
</comment>
<evidence type="ECO:0000256" key="10">
    <source>
        <dbReference type="HAMAP-Rule" id="MF_00165"/>
    </source>
</evidence>
<comment type="similarity">
    <text evidence="1 10">Belongs to the thymidylate kinase family.</text>
</comment>
<keyword evidence="6 10" id="KW-0547">Nucleotide-binding</keyword>
<dbReference type="AlphaFoldDB" id="D3LSS1"/>
<proteinExistence type="inferred from homology"/>
<dbReference type="EMBL" id="AFIJ01000038">
    <property type="protein sequence ID" value="EGL39391.1"/>
    <property type="molecule type" value="Genomic_DNA"/>
</dbReference>
<protein>
    <recommendedName>
        <fullName evidence="3 10">Thymidylate kinase</fullName>
        <ecNumber evidence="2 10">2.7.4.9</ecNumber>
    </recommendedName>
    <alternativeName>
        <fullName evidence="10">dTMP kinase</fullName>
    </alternativeName>
</protein>
<sequence length="232" mass="26259">MKGKLIVIEGGDGSGKATQADLLYRRLNREGKPVYKVTFPDYDSPSSMLVKMYLQGQFGKQADSVNPYAASTFYAVDRFASYQMKWKTLLAQGYIIIADRYTTSNMLYQMIKISAPAARQTYLDWLWDFEFIKMGLPIPDIVILLDVPLAVTETLMAARQGKTGGETGDIHEKNRAFLQQCHAAYEELAHMYGWRRVACTTQGKMRSPQSIQEEVYTVVATALFDNREGYSI</sequence>
<dbReference type="GO" id="GO:0006227">
    <property type="term" value="P:dUDP biosynthetic process"/>
    <property type="evidence" value="ECO:0007669"/>
    <property type="project" value="TreeGrafter"/>
</dbReference>
<evidence type="ECO:0000313" key="13">
    <source>
        <dbReference type="EMBL" id="EGL39391.1"/>
    </source>
</evidence>
<evidence type="ECO:0000256" key="4">
    <source>
        <dbReference type="ARBA" id="ARBA00022679"/>
    </source>
</evidence>
<evidence type="ECO:0000313" key="15">
    <source>
        <dbReference type="Proteomes" id="UP000004018"/>
    </source>
</evidence>
<feature type="domain" description="Thymidylate kinase-like" evidence="11">
    <location>
        <begin position="8"/>
        <end position="190"/>
    </location>
</feature>
<dbReference type="GO" id="GO:0006233">
    <property type="term" value="P:dTDP biosynthetic process"/>
    <property type="evidence" value="ECO:0007669"/>
    <property type="project" value="InterPro"/>
</dbReference>
<comment type="function">
    <text evidence="10">Phosphorylation of dTMP to form dTDP in both de novo and salvage pathways of dTTP synthesis.</text>
</comment>
<organism evidence="12 14">
    <name type="scientific">Megasphaera lornae</name>
    <dbReference type="NCBI Taxonomy" id="1000568"/>
    <lineage>
        <taxon>Bacteria</taxon>
        <taxon>Bacillati</taxon>
        <taxon>Bacillota</taxon>
        <taxon>Negativicutes</taxon>
        <taxon>Veillonellales</taxon>
        <taxon>Veillonellaceae</taxon>
        <taxon>Megasphaera</taxon>
    </lineage>
</organism>
<keyword evidence="15" id="KW-1185">Reference proteome</keyword>
<dbReference type="OrthoDB" id="9774907at2"/>
<dbReference type="EC" id="2.7.4.9" evidence="2 10"/>
<evidence type="ECO:0000256" key="7">
    <source>
        <dbReference type="ARBA" id="ARBA00022777"/>
    </source>
</evidence>
<evidence type="ECO:0000256" key="3">
    <source>
        <dbReference type="ARBA" id="ARBA00017144"/>
    </source>
</evidence>
<dbReference type="GO" id="GO:0005524">
    <property type="term" value="F:ATP binding"/>
    <property type="evidence" value="ECO:0007669"/>
    <property type="project" value="UniProtKB-UniRule"/>
</dbReference>
<dbReference type="STRING" id="699218.HMPREF0889_1444"/>
<dbReference type="EMBL" id="ADGP01000005">
    <property type="protein sequence ID" value="EFD94705.1"/>
    <property type="molecule type" value="Genomic_DNA"/>
</dbReference>
<evidence type="ECO:0000256" key="9">
    <source>
        <dbReference type="ARBA" id="ARBA00048743"/>
    </source>
</evidence>
<evidence type="ECO:0000259" key="11">
    <source>
        <dbReference type="Pfam" id="PF02223"/>
    </source>
</evidence>
<dbReference type="PANTHER" id="PTHR10344:SF4">
    <property type="entry name" value="UMP-CMP KINASE 2, MITOCHONDRIAL"/>
    <property type="match status" value="1"/>
</dbReference>
<dbReference type="GO" id="GO:0006235">
    <property type="term" value="P:dTTP biosynthetic process"/>
    <property type="evidence" value="ECO:0007669"/>
    <property type="project" value="UniProtKB-UniRule"/>
</dbReference>
<dbReference type="SUPFAM" id="SSF52540">
    <property type="entry name" value="P-loop containing nucleoside triphosphate hydrolases"/>
    <property type="match status" value="1"/>
</dbReference>
<dbReference type="CDD" id="cd01672">
    <property type="entry name" value="TMPK"/>
    <property type="match status" value="1"/>
</dbReference>
<dbReference type="InterPro" id="IPR027417">
    <property type="entry name" value="P-loop_NTPase"/>
</dbReference>
<dbReference type="GO" id="GO:0004798">
    <property type="term" value="F:dTMP kinase activity"/>
    <property type="evidence" value="ECO:0007669"/>
    <property type="project" value="UniProtKB-UniRule"/>
</dbReference>
<dbReference type="GO" id="GO:0005829">
    <property type="term" value="C:cytosol"/>
    <property type="evidence" value="ECO:0007669"/>
    <property type="project" value="TreeGrafter"/>
</dbReference>
<dbReference type="PANTHER" id="PTHR10344">
    <property type="entry name" value="THYMIDYLATE KINASE"/>
    <property type="match status" value="1"/>
</dbReference>
<evidence type="ECO:0000313" key="14">
    <source>
        <dbReference type="Proteomes" id="UP000003242"/>
    </source>
</evidence>
<dbReference type="Pfam" id="PF02223">
    <property type="entry name" value="Thymidylate_kin"/>
    <property type="match status" value="1"/>
</dbReference>
<evidence type="ECO:0000313" key="12">
    <source>
        <dbReference type="EMBL" id="EFD94705.1"/>
    </source>
</evidence>
<keyword evidence="8 10" id="KW-0067">ATP-binding</keyword>
<reference evidence="14" key="1">
    <citation type="submission" date="2009-12" db="EMBL/GenBank/DDBJ databases">
        <title>Sequence of Clostridiales genomosp. BVAB3 str. UPII9-5.</title>
        <authorList>
            <person name="Madupu R."/>
            <person name="Durkin A.S."/>
            <person name="Torralba M."/>
            <person name="Methe B."/>
            <person name="Sutton G.G."/>
            <person name="Strausberg R.L."/>
            <person name="Nelson K.E."/>
        </authorList>
    </citation>
    <scope>NUCLEOTIDE SEQUENCE [LARGE SCALE GENOMIC DNA]</scope>
    <source>
        <strain evidence="14">28L</strain>
    </source>
</reference>
<reference evidence="12" key="2">
    <citation type="submission" date="2009-12" db="EMBL/GenBank/DDBJ databases">
        <authorList>
            <person name="Madupu R."/>
            <person name="Durkin A.S."/>
            <person name="Torralba M."/>
            <person name="Methe B."/>
            <person name="Sutton G.G."/>
            <person name="Strausberg R.L."/>
            <person name="Nelson K.E."/>
        </authorList>
    </citation>
    <scope>NUCLEOTIDE SEQUENCE</scope>
    <source>
        <strain evidence="12">28L</strain>
    </source>
</reference>
<evidence type="ECO:0000256" key="5">
    <source>
        <dbReference type="ARBA" id="ARBA00022727"/>
    </source>
</evidence>
<dbReference type="Proteomes" id="UP000003242">
    <property type="component" value="Unassembled WGS sequence"/>
</dbReference>
<keyword evidence="7 10" id="KW-0418">Kinase</keyword>
<gene>
    <name evidence="10" type="primary">tmk</name>
    <name evidence="12" type="ORF">HMPREF0889_1444</name>
    <name evidence="13" type="ORF">HMPREF1039_0875</name>
</gene>
<comment type="caution">
    <text evidence="10">Lacks conserved residue(s) required for the propagation of feature annotation.</text>
</comment>
<dbReference type="InterPro" id="IPR018094">
    <property type="entry name" value="Thymidylate_kinase"/>
</dbReference>
<reference evidence="13 15" key="3">
    <citation type="submission" date="2011-04" db="EMBL/GenBank/DDBJ databases">
        <authorList>
            <person name="Harkins D.M."/>
            <person name="Madupu R."/>
            <person name="Durkin A.S."/>
            <person name="Torralba M."/>
            <person name="Methe B."/>
            <person name="Sutton G.G."/>
            <person name="Nelson K.E."/>
        </authorList>
    </citation>
    <scope>NUCLEOTIDE SEQUENCE [LARGE SCALE GENOMIC DNA]</scope>
    <source>
        <strain evidence="13 15">UPII 199-6</strain>
    </source>
</reference>
<dbReference type="FunFam" id="3.40.50.300:FF:002288">
    <property type="entry name" value="Probable thymidylate kinase"/>
    <property type="match status" value="1"/>
</dbReference>
<dbReference type="HAMAP" id="MF_00165">
    <property type="entry name" value="Thymidylate_kinase"/>
    <property type="match status" value="1"/>
</dbReference>
<evidence type="ECO:0000256" key="8">
    <source>
        <dbReference type="ARBA" id="ARBA00022840"/>
    </source>
</evidence>
<evidence type="ECO:0000256" key="6">
    <source>
        <dbReference type="ARBA" id="ARBA00022741"/>
    </source>
</evidence>
<comment type="caution">
    <text evidence="12">The sequence shown here is derived from an EMBL/GenBank/DDBJ whole genome shotgun (WGS) entry which is preliminary data.</text>
</comment>
<evidence type="ECO:0000256" key="1">
    <source>
        <dbReference type="ARBA" id="ARBA00009776"/>
    </source>
</evidence>
<dbReference type="InterPro" id="IPR039430">
    <property type="entry name" value="Thymidylate_kin-like_dom"/>
</dbReference>
<keyword evidence="5 10" id="KW-0545">Nucleotide biosynthesis</keyword>
<dbReference type="eggNOG" id="COG0125">
    <property type="taxonomic scope" value="Bacteria"/>
</dbReference>